<feature type="transmembrane region" description="Helical" evidence="1">
    <location>
        <begin position="124"/>
        <end position="145"/>
    </location>
</feature>
<dbReference type="EMBL" id="CP002551">
    <property type="protein sequence ID" value="ADZ10160.1"/>
    <property type="molecule type" value="Genomic_DNA"/>
</dbReference>
<protein>
    <submittedName>
        <fullName evidence="2">Uncharacterized protein</fullName>
    </submittedName>
</protein>
<dbReference type="eggNOG" id="arCOG01917">
    <property type="taxonomic scope" value="Archaea"/>
</dbReference>
<gene>
    <name evidence="2" type="ordered locus">Metbo_1940</name>
</gene>
<evidence type="ECO:0000313" key="2">
    <source>
        <dbReference type="EMBL" id="ADZ10160.1"/>
    </source>
</evidence>
<dbReference type="HOGENOM" id="CLU_1149827_0_0_2"/>
<reference evidence="2 3" key="2">
    <citation type="journal article" date="2014" name="Int. J. Syst. Evol. Microbiol.">
        <title>Methanobacterium paludis sp. nov. and a novel strain of Methanobacterium lacus isolated from northern peatlands.</title>
        <authorList>
            <person name="Cadillo-Quiroz H."/>
            <person name="Brauer S.L."/>
            <person name="Goodson N."/>
            <person name="Yavitt J.B."/>
            <person name="Zinder S.H."/>
        </authorList>
    </citation>
    <scope>NUCLEOTIDE SEQUENCE [LARGE SCALE GENOMIC DNA]</scope>
    <source>
        <strain evidence="2 3">AL-21</strain>
    </source>
</reference>
<name>F0TB14_METLA</name>
<keyword evidence="1" id="KW-1133">Transmembrane helix</keyword>
<dbReference type="RefSeq" id="WP_013645511.1">
    <property type="nucleotide sequence ID" value="NC_015216.1"/>
</dbReference>
<evidence type="ECO:0000313" key="3">
    <source>
        <dbReference type="Proteomes" id="UP000007490"/>
    </source>
</evidence>
<keyword evidence="1" id="KW-0812">Transmembrane</keyword>
<dbReference type="OrthoDB" id="70331at2157"/>
<feature type="transmembrane region" description="Helical" evidence="1">
    <location>
        <begin position="182"/>
        <end position="202"/>
    </location>
</feature>
<reference evidence="3" key="1">
    <citation type="submission" date="2011-02" db="EMBL/GenBank/DDBJ databases">
        <title>Complete sequence of Methanobacterium sp. AL-21.</title>
        <authorList>
            <consortium name="US DOE Joint Genome Institute"/>
            <person name="Lucas S."/>
            <person name="Copeland A."/>
            <person name="Lapidus A."/>
            <person name="Cheng J.-F."/>
            <person name="Goodwin L."/>
            <person name="Pitluck S."/>
            <person name="Chertkov O."/>
            <person name="Detter J.C."/>
            <person name="Han C."/>
            <person name="Tapia R."/>
            <person name="Land M."/>
            <person name="Hauser L."/>
            <person name="Kyrpides N."/>
            <person name="Ivanova N."/>
            <person name="Mikhailova N."/>
            <person name="Pagani I."/>
            <person name="Cadillo-Quiroz H."/>
            <person name="Imachi H."/>
            <person name="Zinder S."/>
            <person name="Liu W."/>
            <person name="Woyke T."/>
        </authorList>
    </citation>
    <scope>NUCLEOTIDE SEQUENCE [LARGE SCALE GENOMIC DNA]</scope>
    <source>
        <strain evidence="3">AL-21</strain>
    </source>
</reference>
<evidence type="ECO:0000256" key="1">
    <source>
        <dbReference type="SAM" id="Phobius"/>
    </source>
</evidence>
<keyword evidence="3" id="KW-1185">Reference proteome</keyword>
<organism evidence="2 3">
    <name type="scientific">Methanobacterium lacus (strain AL-21)</name>
    <dbReference type="NCBI Taxonomy" id="877455"/>
    <lineage>
        <taxon>Archaea</taxon>
        <taxon>Methanobacteriati</taxon>
        <taxon>Methanobacteriota</taxon>
        <taxon>Methanomada group</taxon>
        <taxon>Methanobacteria</taxon>
        <taxon>Methanobacteriales</taxon>
        <taxon>Methanobacteriaceae</taxon>
        <taxon>Methanobacterium</taxon>
    </lineage>
</organism>
<feature type="transmembrane region" description="Helical" evidence="1">
    <location>
        <begin position="87"/>
        <end position="112"/>
    </location>
</feature>
<dbReference type="AlphaFoldDB" id="F0TB14"/>
<sequence>MSYLVCEQCGKYYELDEGKTSFSYEKCECGGKLSYRNNLDRTATAANPVITNNKCGKCGAEIPPNTVICNNCGNNSEQLGIEQSTGLSIAGVAVGFGFLLLTTLIAVFALFGNNIPLKAEDIPYRMLIIFGVVATIVSILSGLVASYIGGSTKFQDGFLNGGLVGVVLGILVALTSGSLASIEVLLIFGFLSGMGGLVGTVLKRKY</sequence>
<dbReference type="GeneID" id="10278400"/>
<accession>F0TB14</accession>
<dbReference type="Proteomes" id="UP000007490">
    <property type="component" value="Chromosome"/>
</dbReference>
<feature type="transmembrane region" description="Helical" evidence="1">
    <location>
        <begin position="157"/>
        <end position="176"/>
    </location>
</feature>
<dbReference type="KEGG" id="mel:Metbo_1940"/>
<proteinExistence type="predicted"/>
<keyword evidence="1" id="KW-0472">Membrane</keyword>